<dbReference type="PRINTS" id="PR00081">
    <property type="entry name" value="GDHRDH"/>
</dbReference>
<dbReference type="Proteomes" id="UP000236394">
    <property type="component" value="Unassembled WGS sequence"/>
</dbReference>
<dbReference type="PANTHER" id="PTHR42879">
    <property type="entry name" value="3-OXOACYL-(ACYL-CARRIER-PROTEIN) REDUCTASE"/>
    <property type="match status" value="1"/>
</dbReference>
<dbReference type="PANTHER" id="PTHR42879:SF2">
    <property type="entry name" value="3-OXOACYL-[ACYL-CARRIER-PROTEIN] REDUCTASE FABG"/>
    <property type="match status" value="1"/>
</dbReference>
<dbReference type="SUPFAM" id="SSF51735">
    <property type="entry name" value="NAD(P)-binding Rossmann-fold domains"/>
    <property type="match status" value="1"/>
</dbReference>
<proteinExistence type="inferred from homology"/>
<dbReference type="FunFam" id="3.40.50.720:FF:000173">
    <property type="entry name" value="3-oxoacyl-[acyl-carrier protein] reductase"/>
    <property type="match status" value="1"/>
</dbReference>
<evidence type="ECO:0000313" key="4">
    <source>
        <dbReference type="EMBL" id="PNH19678.1"/>
    </source>
</evidence>
<keyword evidence="2" id="KW-0560">Oxidoreductase</keyword>
<sequence length="273" mass="28760">MKTLDLTAIQWHVTADSKPQLIKYKSLLHRLALITGASGGIGAAAARKIASMGADICLQANSNPTAAEKLAHELKKIYPLQTFTVITIDLAKPEAGSTLIKLCQDIAGNPDIFVSCAGTANIAPLNDLTEESYCKLQYLHLQTPLFACQAMLPHLLQHKWGRIVMVSSIWGITGASCEVAYSALKAGEIGLTKALAKEWGPSGITVNAVAPGVIDTAMNSSLETATRLELIEQTPVGRLGTPADVATAIAFLVGREAGFVTGQVLSPNGGFLI</sequence>
<accession>A0A2J8B4H4</accession>
<organism evidence="4 5">
    <name type="scientific">Mageeibacillus indolicus</name>
    <dbReference type="NCBI Taxonomy" id="884684"/>
    <lineage>
        <taxon>Bacteria</taxon>
        <taxon>Bacillati</taxon>
        <taxon>Bacillota</taxon>
        <taxon>Clostridia</taxon>
        <taxon>Eubacteriales</taxon>
        <taxon>Oscillospiraceae</taxon>
        <taxon>Mageeibacillus</taxon>
    </lineage>
</organism>
<comment type="similarity">
    <text evidence="1">Belongs to the short-chain dehydrogenases/reductases (SDR) family.</text>
</comment>
<protein>
    <recommendedName>
        <fullName evidence="6">Oxidoreductase, short chain dehydrogenase/reductase family protein</fullName>
    </recommendedName>
</protein>
<dbReference type="InterPro" id="IPR036291">
    <property type="entry name" value="NAD(P)-bd_dom_sf"/>
</dbReference>
<dbReference type="GO" id="GO:0016491">
    <property type="term" value="F:oxidoreductase activity"/>
    <property type="evidence" value="ECO:0007669"/>
    <property type="project" value="UniProtKB-KW"/>
</dbReference>
<comment type="caution">
    <text evidence="4">The sequence shown here is derived from an EMBL/GenBank/DDBJ whole genome shotgun (WGS) entry which is preliminary data.</text>
</comment>
<dbReference type="PRINTS" id="PR00080">
    <property type="entry name" value="SDRFAMILY"/>
</dbReference>
<dbReference type="InterPro" id="IPR050259">
    <property type="entry name" value="SDR"/>
</dbReference>
<keyword evidence="3" id="KW-0443">Lipid metabolism</keyword>
<dbReference type="EMBL" id="NBZD01000001">
    <property type="protein sequence ID" value="PNH19678.1"/>
    <property type="molecule type" value="Genomic_DNA"/>
</dbReference>
<evidence type="ECO:0008006" key="6">
    <source>
        <dbReference type="Google" id="ProtNLM"/>
    </source>
</evidence>
<reference evidence="5" key="1">
    <citation type="submission" date="2017-04" db="EMBL/GenBank/DDBJ databases">
        <authorList>
            <person name="Bumgarner R.E."/>
            <person name="Fredricks D.N."/>
            <person name="Srinivasan S."/>
        </authorList>
    </citation>
    <scope>NUCLEOTIDE SEQUENCE [LARGE SCALE GENOMIC DNA]</scope>
    <source>
        <strain evidence="5">KA00405</strain>
    </source>
</reference>
<name>A0A2J8B4H4_9FIRM</name>
<dbReference type="InterPro" id="IPR002347">
    <property type="entry name" value="SDR_fam"/>
</dbReference>
<dbReference type="RefSeq" id="WP_102892277.1">
    <property type="nucleotide sequence ID" value="NZ_NBZD01000001.1"/>
</dbReference>
<evidence type="ECO:0000256" key="2">
    <source>
        <dbReference type="ARBA" id="ARBA00023002"/>
    </source>
</evidence>
<evidence type="ECO:0000256" key="1">
    <source>
        <dbReference type="ARBA" id="ARBA00006484"/>
    </source>
</evidence>
<dbReference type="GO" id="GO:0008202">
    <property type="term" value="P:steroid metabolic process"/>
    <property type="evidence" value="ECO:0007669"/>
    <property type="project" value="UniProtKB-KW"/>
</dbReference>
<gene>
    <name evidence="4" type="ORF">B7R76_02000</name>
</gene>
<dbReference type="Pfam" id="PF13561">
    <property type="entry name" value="adh_short_C2"/>
    <property type="match status" value="1"/>
</dbReference>
<dbReference type="Gene3D" id="3.40.50.720">
    <property type="entry name" value="NAD(P)-binding Rossmann-like Domain"/>
    <property type="match status" value="1"/>
</dbReference>
<evidence type="ECO:0000313" key="5">
    <source>
        <dbReference type="Proteomes" id="UP000236394"/>
    </source>
</evidence>
<dbReference type="NCBIfam" id="NF047420">
    <property type="entry name" value="EF_P_mod_YmfI"/>
    <property type="match status" value="1"/>
</dbReference>
<keyword evidence="3" id="KW-0753">Steroid metabolism</keyword>
<evidence type="ECO:0000256" key="3">
    <source>
        <dbReference type="ARBA" id="ARBA00023221"/>
    </source>
</evidence>
<dbReference type="AlphaFoldDB" id="A0A2J8B4H4"/>